<dbReference type="Pfam" id="PF03070">
    <property type="entry name" value="TENA_THI-4"/>
    <property type="match status" value="1"/>
</dbReference>
<dbReference type="Pfam" id="PF08543">
    <property type="entry name" value="Phos_pyr_kin"/>
    <property type="match status" value="1"/>
</dbReference>
<sequence>MNPRPDTPRRTPRVLTIAGSDSSGGAGIEADLKVITSHGVYGMTAITALTAQNTHGVNEVHVVPAVFLAKEIAACVEDVGVDIVKTGMLASEESIRVVASALQEYSIEKTVIDPVMISTSNYQLLPDSAVSAYITELLPRAYILTPNIPEALRLLNLPAIYELRSIDEVVLLAQRLHALGPNVVLLKGGHLPFKPSPRQCGSKYGFVVAESESEKISAVDVIYDGEEVDLIVNDWVKTTCTHGTGCSLASAIAANLARGHSARDAIREGCRFISEALKSTQSAIMSHVPIGNGPYSPLNHLYRINKLLDSPSVHIPPGGFIDWLLRHPKVKDIWYQYTHHEFVDKMGKGTLDVERFKFYLQQDYLFLIQFARANSLSGYKSGRLDDICRSAAIVLHIQKEMALHINYCAGFGISKEELEKGVEHQACTAYTRFVLDTGVKGTQLHLQIAMLPCLLGYFAIADRLYTSRTIRTTEEGNIYYKWIQNYVAEDYREAVVNGKQLLEKAVEGLGSSTLEELVEVFAVACKMETGFWEMGMRGQPTESFDVKK</sequence>
<dbReference type="FunFam" id="3.40.1190.20:FF:000003">
    <property type="entry name" value="Phosphomethylpyrimidine kinase ThiD"/>
    <property type="match status" value="1"/>
</dbReference>
<dbReference type="Gene3D" id="3.40.1190.20">
    <property type="match status" value="1"/>
</dbReference>
<organism evidence="7 8">
    <name type="scientific">Terfezia boudieri ATCC MYA-4762</name>
    <dbReference type="NCBI Taxonomy" id="1051890"/>
    <lineage>
        <taxon>Eukaryota</taxon>
        <taxon>Fungi</taxon>
        <taxon>Dikarya</taxon>
        <taxon>Ascomycota</taxon>
        <taxon>Pezizomycotina</taxon>
        <taxon>Pezizomycetes</taxon>
        <taxon>Pezizales</taxon>
        <taxon>Pezizaceae</taxon>
        <taxon>Terfezia</taxon>
    </lineage>
</organism>
<dbReference type="SUPFAM" id="SSF53613">
    <property type="entry name" value="Ribokinase-like"/>
    <property type="match status" value="1"/>
</dbReference>
<proteinExistence type="predicted"/>
<dbReference type="GO" id="GO:0008972">
    <property type="term" value="F:phosphomethylpyrimidine kinase activity"/>
    <property type="evidence" value="ECO:0007669"/>
    <property type="project" value="InterPro"/>
</dbReference>
<reference evidence="7 8" key="1">
    <citation type="journal article" date="2018" name="Nat. Ecol. Evol.">
        <title>Pezizomycetes genomes reveal the molecular basis of ectomycorrhizal truffle lifestyle.</title>
        <authorList>
            <person name="Murat C."/>
            <person name="Payen T."/>
            <person name="Noel B."/>
            <person name="Kuo A."/>
            <person name="Morin E."/>
            <person name="Chen J."/>
            <person name="Kohler A."/>
            <person name="Krizsan K."/>
            <person name="Balestrini R."/>
            <person name="Da Silva C."/>
            <person name="Montanini B."/>
            <person name="Hainaut M."/>
            <person name="Levati E."/>
            <person name="Barry K.W."/>
            <person name="Belfiori B."/>
            <person name="Cichocki N."/>
            <person name="Clum A."/>
            <person name="Dockter R.B."/>
            <person name="Fauchery L."/>
            <person name="Guy J."/>
            <person name="Iotti M."/>
            <person name="Le Tacon F."/>
            <person name="Lindquist E.A."/>
            <person name="Lipzen A."/>
            <person name="Malagnac F."/>
            <person name="Mello A."/>
            <person name="Molinier V."/>
            <person name="Miyauchi S."/>
            <person name="Poulain J."/>
            <person name="Riccioni C."/>
            <person name="Rubini A."/>
            <person name="Sitrit Y."/>
            <person name="Splivallo R."/>
            <person name="Traeger S."/>
            <person name="Wang M."/>
            <person name="Zifcakova L."/>
            <person name="Wipf D."/>
            <person name="Zambonelli A."/>
            <person name="Paolocci F."/>
            <person name="Nowrousian M."/>
            <person name="Ottonello S."/>
            <person name="Baldrian P."/>
            <person name="Spatafora J.W."/>
            <person name="Henrissat B."/>
            <person name="Nagy L.G."/>
            <person name="Aury J.M."/>
            <person name="Wincker P."/>
            <person name="Grigoriev I.V."/>
            <person name="Bonfante P."/>
            <person name="Martin F.M."/>
        </authorList>
    </citation>
    <scope>NUCLEOTIDE SEQUENCE [LARGE SCALE GENOMIC DNA]</scope>
    <source>
        <strain evidence="7 8">ATCC MYA-4762</strain>
    </source>
</reference>
<dbReference type="CDD" id="cd01169">
    <property type="entry name" value="HMPP_kinase"/>
    <property type="match status" value="1"/>
</dbReference>
<protein>
    <recommendedName>
        <fullName evidence="9">Phosphomethylpyrimidine kinase</fullName>
    </recommendedName>
</protein>
<keyword evidence="1" id="KW-0808">Transferase</keyword>
<name>A0A3N4LPZ3_9PEZI</name>
<dbReference type="Proteomes" id="UP000267821">
    <property type="component" value="Unassembled WGS sequence"/>
</dbReference>
<dbReference type="AlphaFoldDB" id="A0A3N4LPZ3"/>
<dbReference type="OrthoDB" id="10028886at2759"/>
<dbReference type="FunFam" id="1.20.910.10:FF:000003">
    <property type="entry name" value="Hydroxymethylpyrimidine/phosphomethylpyrimidine kinase THI20"/>
    <property type="match status" value="1"/>
</dbReference>
<feature type="domain" description="Thiaminase-2/PQQC" evidence="5">
    <location>
        <begin position="327"/>
        <end position="537"/>
    </location>
</feature>
<dbReference type="Gene3D" id="1.20.910.10">
    <property type="entry name" value="Heme oxygenase-like"/>
    <property type="match status" value="1"/>
</dbReference>
<dbReference type="InterPro" id="IPR016084">
    <property type="entry name" value="Haem_Oase-like_multi-hlx"/>
</dbReference>
<dbReference type="EMBL" id="ML121539">
    <property type="protein sequence ID" value="RPB24997.1"/>
    <property type="molecule type" value="Genomic_DNA"/>
</dbReference>
<dbReference type="GO" id="GO:0005524">
    <property type="term" value="F:ATP binding"/>
    <property type="evidence" value="ECO:0007669"/>
    <property type="project" value="UniProtKB-KW"/>
</dbReference>
<dbReference type="NCBIfam" id="TIGR04306">
    <property type="entry name" value="salvage_TenA"/>
    <property type="match status" value="1"/>
</dbReference>
<dbReference type="GO" id="GO:0008902">
    <property type="term" value="F:hydroxymethylpyrimidine kinase activity"/>
    <property type="evidence" value="ECO:0007669"/>
    <property type="project" value="TreeGrafter"/>
</dbReference>
<dbReference type="SUPFAM" id="SSF48613">
    <property type="entry name" value="Heme oxygenase-like"/>
    <property type="match status" value="1"/>
</dbReference>
<keyword evidence="8" id="KW-1185">Reference proteome</keyword>
<dbReference type="FunCoup" id="A0A3N4LPZ3">
    <property type="interactions" value="687"/>
</dbReference>
<accession>A0A3N4LPZ3</accession>
<dbReference type="GO" id="GO:0005829">
    <property type="term" value="C:cytosol"/>
    <property type="evidence" value="ECO:0007669"/>
    <property type="project" value="TreeGrafter"/>
</dbReference>
<keyword evidence="4" id="KW-0067">ATP-binding</keyword>
<feature type="domain" description="Pyridoxamine kinase/Phosphomethylpyrimidine kinase" evidence="6">
    <location>
        <begin position="21"/>
        <end position="289"/>
    </location>
</feature>
<dbReference type="InterPro" id="IPR029056">
    <property type="entry name" value="Ribokinase-like"/>
</dbReference>
<dbReference type="InterPro" id="IPR004399">
    <property type="entry name" value="HMP/HMP-P_kinase_dom"/>
</dbReference>
<dbReference type="InterPro" id="IPR027574">
    <property type="entry name" value="Thiaminase_II"/>
</dbReference>
<evidence type="ECO:0000256" key="1">
    <source>
        <dbReference type="ARBA" id="ARBA00022679"/>
    </source>
</evidence>
<dbReference type="InterPro" id="IPR013749">
    <property type="entry name" value="PM/HMP-P_kinase-1"/>
</dbReference>
<keyword evidence="3" id="KW-0418">Kinase</keyword>
<keyword evidence="2" id="KW-0547">Nucleotide-binding</keyword>
<evidence type="ECO:0000259" key="5">
    <source>
        <dbReference type="Pfam" id="PF03070"/>
    </source>
</evidence>
<dbReference type="STRING" id="1051890.A0A3N4LPZ3"/>
<evidence type="ECO:0000313" key="8">
    <source>
        <dbReference type="Proteomes" id="UP000267821"/>
    </source>
</evidence>
<dbReference type="InParanoid" id="A0A3N4LPZ3"/>
<dbReference type="NCBIfam" id="TIGR00097">
    <property type="entry name" value="HMP-P_kinase"/>
    <property type="match status" value="1"/>
</dbReference>
<dbReference type="PANTHER" id="PTHR20858">
    <property type="entry name" value="PHOSPHOMETHYLPYRIMIDINE KINASE"/>
    <property type="match status" value="1"/>
</dbReference>
<dbReference type="GO" id="GO:0009228">
    <property type="term" value="P:thiamine biosynthetic process"/>
    <property type="evidence" value="ECO:0007669"/>
    <property type="project" value="InterPro"/>
</dbReference>
<dbReference type="PANTHER" id="PTHR20858:SF17">
    <property type="entry name" value="HYDROXYMETHYLPYRIMIDINE_PHOSPHOMETHYLPYRIMIDINE KINASE THI20-RELATED"/>
    <property type="match status" value="1"/>
</dbReference>
<evidence type="ECO:0008006" key="9">
    <source>
        <dbReference type="Google" id="ProtNLM"/>
    </source>
</evidence>
<evidence type="ECO:0000313" key="7">
    <source>
        <dbReference type="EMBL" id="RPB24997.1"/>
    </source>
</evidence>
<evidence type="ECO:0000256" key="3">
    <source>
        <dbReference type="ARBA" id="ARBA00022777"/>
    </source>
</evidence>
<evidence type="ECO:0000256" key="4">
    <source>
        <dbReference type="ARBA" id="ARBA00022840"/>
    </source>
</evidence>
<evidence type="ECO:0000259" key="6">
    <source>
        <dbReference type="Pfam" id="PF08543"/>
    </source>
</evidence>
<dbReference type="InterPro" id="IPR004305">
    <property type="entry name" value="Thiaminase-2/PQQC"/>
</dbReference>
<evidence type="ECO:0000256" key="2">
    <source>
        <dbReference type="ARBA" id="ARBA00022741"/>
    </source>
</evidence>
<gene>
    <name evidence="7" type="ORF">L211DRAFT_861587</name>
</gene>
<dbReference type="GO" id="GO:0050334">
    <property type="term" value="F:thiaminase activity"/>
    <property type="evidence" value="ECO:0007669"/>
    <property type="project" value="InterPro"/>
</dbReference>
<dbReference type="CDD" id="cd19367">
    <property type="entry name" value="TenA_C_ScTHI20-like"/>
    <property type="match status" value="1"/>
</dbReference>